<keyword evidence="15" id="KW-0282">Flagellum</keyword>
<proteinExistence type="inferred from homology"/>
<dbReference type="Gene3D" id="1.10.220.30">
    <property type="match status" value="3"/>
</dbReference>
<feature type="domain" description="Flagellar motor switch protein FliG middle" evidence="13">
    <location>
        <begin position="122"/>
        <end position="193"/>
    </location>
</feature>
<feature type="domain" description="Flagellar motor switch protein FliG N-terminal" evidence="14">
    <location>
        <begin position="10"/>
        <end position="111"/>
    </location>
</feature>
<keyword evidence="16" id="KW-1185">Reference proteome</keyword>
<dbReference type="PRINTS" id="PR00954">
    <property type="entry name" value="FLGMOTORFLIG"/>
</dbReference>
<dbReference type="GO" id="GO:0006935">
    <property type="term" value="P:chemotaxis"/>
    <property type="evidence" value="ECO:0007669"/>
    <property type="project" value="UniProtKB-KW"/>
</dbReference>
<dbReference type="RefSeq" id="WP_160971417.1">
    <property type="nucleotide sequence ID" value="NZ_WWEN01000001.1"/>
</dbReference>
<evidence type="ECO:0000313" key="16">
    <source>
        <dbReference type="Proteomes" id="UP000479043"/>
    </source>
</evidence>
<accession>A0A6L8LCY0</accession>
<dbReference type="InterPro" id="IPR000090">
    <property type="entry name" value="Flg_Motor_Flig"/>
</dbReference>
<evidence type="ECO:0000259" key="13">
    <source>
        <dbReference type="Pfam" id="PF14841"/>
    </source>
</evidence>
<keyword evidence="11" id="KW-0997">Cell inner membrane</keyword>
<dbReference type="Pfam" id="PF01706">
    <property type="entry name" value="FliG_C"/>
    <property type="match status" value="1"/>
</dbReference>
<keyword evidence="8 11" id="KW-0472">Membrane</keyword>
<evidence type="ECO:0000256" key="9">
    <source>
        <dbReference type="ARBA" id="ARBA00023143"/>
    </source>
</evidence>
<evidence type="ECO:0000256" key="4">
    <source>
        <dbReference type="ARBA" id="ARBA00021870"/>
    </source>
</evidence>
<dbReference type="Pfam" id="PF14842">
    <property type="entry name" value="FliG_N"/>
    <property type="match status" value="1"/>
</dbReference>
<evidence type="ECO:0000256" key="3">
    <source>
        <dbReference type="ARBA" id="ARBA00010299"/>
    </source>
</evidence>
<dbReference type="SUPFAM" id="SSF48029">
    <property type="entry name" value="FliG"/>
    <property type="match status" value="2"/>
</dbReference>
<dbReference type="GO" id="GO:0003774">
    <property type="term" value="F:cytoskeletal motor activity"/>
    <property type="evidence" value="ECO:0007669"/>
    <property type="project" value="InterPro"/>
</dbReference>
<evidence type="ECO:0000313" key="15">
    <source>
        <dbReference type="EMBL" id="MYM53695.1"/>
    </source>
</evidence>
<sequence>MASANTFADLGGTKKAAVLMMLFGEEAASSILKLLSPQEVQQLGTAMYGVRNVDHSTVNEVLNEFLNELREHTGLGVGANEYIREVLTRALGQDKAQSVMGRIPPSSNDHPIQILEWMDAPAVAELIVDEHPQIVALIVAALDYAVAADVLKLLPEDLQPDIINRISELSTVQPDALRNLEEVIQRKFQTNASLRASQMGGVKAAARIMNFTKQDMEQRILKTINKDNKDLVVALQDNMFVFDNLIKSSDRALQTLLREVDNQTLVIALRGADDALQEKLLSCMSSRAAANIVDEMDALGPVRLTEVQTAQKEVIAVARRLSDDGTIMLAGRGGEVMV</sequence>
<protein>
    <recommendedName>
        <fullName evidence="4 11">Flagellar motor switch protein FliG</fullName>
    </recommendedName>
</protein>
<dbReference type="GO" id="GO:0009425">
    <property type="term" value="C:bacterial-type flagellum basal body"/>
    <property type="evidence" value="ECO:0007669"/>
    <property type="project" value="UniProtKB-SubCell"/>
</dbReference>
<dbReference type="InterPro" id="IPR028263">
    <property type="entry name" value="FliG_N"/>
</dbReference>
<feature type="domain" description="Flagellar motor switch protein FliG C-terminal" evidence="12">
    <location>
        <begin position="223"/>
        <end position="329"/>
    </location>
</feature>
<dbReference type="GO" id="GO:0071973">
    <property type="term" value="P:bacterial-type flagellum-dependent cell motility"/>
    <property type="evidence" value="ECO:0007669"/>
    <property type="project" value="InterPro"/>
</dbReference>
<evidence type="ECO:0000256" key="5">
    <source>
        <dbReference type="ARBA" id="ARBA00022475"/>
    </source>
</evidence>
<dbReference type="PANTHER" id="PTHR30534:SF0">
    <property type="entry name" value="FLAGELLAR MOTOR SWITCH PROTEIN FLIG"/>
    <property type="match status" value="1"/>
</dbReference>
<dbReference type="AlphaFoldDB" id="A0A6L8LCY0"/>
<keyword evidence="6 11" id="KW-0145">Chemotaxis</keyword>
<dbReference type="InterPro" id="IPR023087">
    <property type="entry name" value="Flg_Motor_Flig_C"/>
</dbReference>
<comment type="function">
    <text evidence="10 11">FliG is one of three proteins (FliG, FliN, FliM) that forms the rotor-mounted switch complex (C ring), located at the base of the basal body. This complex interacts with the CheY and CheZ chemotaxis proteins, in addition to contacting components of the motor that determine the direction of flagellar rotation.</text>
</comment>
<organism evidence="15 16">
    <name type="scientific">Thalassovita mangrovi</name>
    <dbReference type="NCBI Taxonomy" id="2692236"/>
    <lineage>
        <taxon>Bacteria</taxon>
        <taxon>Pseudomonadati</taxon>
        <taxon>Pseudomonadota</taxon>
        <taxon>Alphaproteobacteria</taxon>
        <taxon>Rhodobacterales</taxon>
        <taxon>Roseobacteraceae</taxon>
        <taxon>Thalassovita</taxon>
    </lineage>
</organism>
<evidence type="ECO:0000256" key="10">
    <source>
        <dbReference type="ARBA" id="ARBA00025598"/>
    </source>
</evidence>
<dbReference type="InterPro" id="IPR011002">
    <property type="entry name" value="FliG_a-hlx"/>
</dbReference>
<comment type="caution">
    <text evidence="15">The sequence shown here is derived from an EMBL/GenBank/DDBJ whole genome shotgun (WGS) entry which is preliminary data.</text>
</comment>
<comment type="similarity">
    <text evidence="3 11">Belongs to the FliG family.</text>
</comment>
<keyword evidence="5 11" id="KW-1003">Cell membrane</keyword>
<dbReference type="EMBL" id="WWEN01000001">
    <property type="protein sequence ID" value="MYM53695.1"/>
    <property type="molecule type" value="Genomic_DNA"/>
</dbReference>
<keyword evidence="15" id="KW-0969">Cilium</keyword>
<evidence type="ECO:0000259" key="12">
    <source>
        <dbReference type="Pfam" id="PF01706"/>
    </source>
</evidence>
<dbReference type="NCBIfam" id="TIGR00207">
    <property type="entry name" value="fliG"/>
    <property type="match status" value="1"/>
</dbReference>
<evidence type="ECO:0000256" key="1">
    <source>
        <dbReference type="ARBA" id="ARBA00004117"/>
    </source>
</evidence>
<keyword evidence="9 11" id="KW-0975">Bacterial flagellum</keyword>
<evidence type="ECO:0000256" key="6">
    <source>
        <dbReference type="ARBA" id="ARBA00022500"/>
    </source>
</evidence>
<keyword evidence="7 11" id="KW-0283">Flagellar rotation</keyword>
<dbReference type="PIRSF" id="PIRSF003161">
    <property type="entry name" value="FliG"/>
    <property type="match status" value="1"/>
</dbReference>
<dbReference type="Pfam" id="PF14841">
    <property type="entry name" value="FliG_M"/>
    <property type="match status" value="1"/>
</dbReference>
<evidence type="ECO:0000256" key="8">
    <source>
        <dbReference type="ARBA" id="ARBA00023136"/>
    </source>
</evidence>
<dbReference type="Proteomes" id="UP000479043">
    <property type="component" value="Unassembled WGS sequence"/>
</dbReference>
<dbReference type="InterPro" id="IPR032779">
    <property type="entry name" value="FliG_M"/>
</dbReference>
<evidence type="ECO:0000259" key="14">
    <source>
        <dbReference type="Pfam" id="PF14842"/>
    </source>
</evidence>
<dbReference type="GO" id="GO:0005886">
    <property type="term" value="C:plasma membrane"/>
    <property type="evidence" value="ECO:0007669"/>
    <property type="project" value="UniProtKB-SubCell"/>
</dbReference>
<evidence type="ECO:0000256" key="7">
    <source>
        <dbReference type="ARBA" id="ARBA00022779"/>
    </source>
</evidence>
<evidence type="ECO:0000256" key="11">
    <source>
        <dbReference type="PIRNR" id="PIRNR003161"/>
    </source>
</evidence>
<dbReference type="PANTHER" id="PTHR30534">
    <property type="entry name" value="FLAGELLAR MOTOR SWITCH PROTEIN FLIG"/>
    <property type="match status" value="1"/>
</dbReference>
<reference evidence="15 16" key="1">
    <citation type="submission" date="2020-01" db="EMBL/GenBank/DDBJ databases">
        <authorList>
            <person name="Chen S."/>
        </authorList>
    </citation>
    <scope>NUCLEOTIDE SEQUENCE [LARGE SCALE GENOMIC DNA]</scope>
    <source>
        <strain evidence="15 16">GS-10</strain>
    </source>
</reference>
<gene>
    <name evidence="15" type="primary">fliG</name>
    <name evidence="15" type="ORF">GR167_00135</name>
</gene>
<keyword evidence="15" id="KW-0966">Cell projection</keyword>
<comment type="subcellular location">
    <subcellularLocation>
        <location evidence="1 11">Bacterial flagellum basal body</location>
    </subcellularLocation>
    <subcellularLocation>
        <location evidence="11">Cell inner membrane</location>
        <topology evidence="11">Peripheral membrane protein</topology>
        <orientation evidence="11">Cytoplasmic side</orientation>
    </subcellularLocation>
    <subcellularLocation>
        <location evidence="2">Cell membrane</location>
        <topology evidence="2">Peripheral membrane protein</topology>
        <orientation evidence="2">Cytoplasmic side</orientation>
    </subcellularLocation>
</comment>
<evidence type="ECO:0000256" key="2">
    <source>
        <dbReference type="ARBA" id="ARBA00004413"/>
    </source>
</evidence>
<name>A0A6L8LCY0_9RHOB</name>